<evidence type="ECO:0000259" key="3">
    <source>
        <dbReference type="PROSITE" id="PS50238"/>
    </source>
</evidence>
<keyword evidence="4" id="KW-1185">Reference proteome</keyword>
<dbReference type="SMART" id="SM00324">
    <property type="entry name" value="RhoGAP"/>
    <property type="match status" value="1"/>
</dbReference>
<reference evidence="5" key="1">
    <citation type="submission" date="2022-11" db="UniProtKB">
        <authorList>
            <consortium name="WormBaseParasite"/>
        </authorList>
    </citation>
    <scope>IDENTIFICATION</scope>
</reference>
<keyword evidence="1" id="KW-0175">Coiled coil</keyword>
<dbReference type="GO" id="GO:0030496">
    <property type="term" value="C:midbody"/>
    <property type="evidence" value="ECO:0007669"/>
    <property type="project" value="TreeGrafter"/>
</dbReference>
<dbReference type="WBParaSite" id="jg14830">
    <property type="protein sequence ID" value="jg14830"/>
    <property type="gene ID" value="jg14830"/>
</dbReference>
<evidence type="ECO:0000256" key="1">
    <source>
        <dbReference type="SAM" id="Coils"/>
    </source>
</evidence>
<dbReference type="Proteomes" id="UP000887574">
    <property type="component" value="Unplaced"/>
</dbReference>
<dbReference type="GO" id="GO:0005096">
    <property type="term" value="F:GTPase activator activity"/>
    <property type="evidence" value="ECO:0007669"/>
    <property type="project" value="TreeGrafter"/>
</dbReference>
<accession>A0A915D2E7</accession>
<protein>
    <submittedName>
        <fullName evidence="5">Rho-GAP domain-containing protein</fullName>
    </submittedName>
</protein>
<dbReference type="InterPro" id="IPR000198">
    <property type="entry name" value="RhoGAP_dom"/>
</dbReference>
<evidence type="ECO:0000256" key="2">
    <source>
        <dbReference type="SAM" id="MobiDB-lite"/>
    </source>
</evidence>
<proteinExistence type="predicted"/>
<sequence length="618" mass="69507">MIEKVAKFSSEDSLKDIALLKGILNHYQSLCESHDWEMLNMLDVLDKTRINWSSSMSDCNRLRDLVESLQRENKNITVQLRHTQEKMRDSQAKNAALASTNRNLAVEIQQYKSRFNTVKDILKAYFQEDCGKYSSMDKLMKLPFFTDRKSMQHHPATPISSREASLATNTDDIDYDKTSDSFADALEERVSENKTRIIDEVIADEKEDASDTPCPTPSKRIRKGRYNKASGAVERKTPSTAHKPVRRSMNRSFSESNICAEKRKPQLACVGTAIGSTNDIRSPIAGFSNYWTKGQKISECGHNLVQTRSFFNGTCSVYCDRVMHERCKALAPLPCIPFAHTPQKLKQARARLADYCPDLRPQIPALIIQCVVEIEKGYLTKEGIYRTSATVSEVNKLMEAFGSRIGPKLENYDPDVIAGCIKKFLSELREALIPTSSYKEFVKAAESASKQQLVELVNGLPIPNRDTLAYMCIHLQNIASQSSINKMPLENLATCIAPTIVGPNLSVKKGVHNTCDVLEETGEMRRKNKVLLELLKLDNEFWNNLINQPINGKMSTPYTVNRAPAAIASSTRRNVRPRELEADKSLLGSVIKTPQHAGSSLLVQPVQSTNKQYFSRPY</sequence>
<feature type="region of interest" description="Disordered" evidence="2">
    <location>
        <begin position="206"/>
        <end position="254"/>
    </location>
</feature>
<dbReference type="GO" id="GO:0000281">
    <property type="term" value="P:mitotic cytokinesis"/>
    <property type="evidence" value="ECO:0007669"/>
    <property type="project" value="TreeGrafter"/>
</dbReference>
<feature type="domain" description="Rho-GAP" evidence="3">
    <location>
        <begin position="350"/>
        <end position="542"/>
    </location>
</feature>
<dbReference type="GO" id="GO:0007266">
    <property type="term" value="P:Rho protein signal transduction"/>
    <property type="evidence" value="ECO:0007669"/>
    <property type="project" value="TreeGrafter"/>
</dbReference>
<organism evidence="4 5">
    <name type="scientific">Ditylenchus dipsaci</name>
    <dbReference type="NCBI Taxonomy" id="166011"/>
    <lineage>
        <taxon>Eukaryota</taxon>
        <taxon>Metazoa</taxon>
        <taxon>Ecdysozoa</taxon>
        <taxon>Nematoda</taxon>
        <taxon>Chromadorea</taxon>
        <taxon>Rhabditida</taxon>
        <taxon>Tylenchina</taxon>
        <taxon>Tylenchomorpha</taxon>
        <taxon>Sphaerularioidea</taxon>
        <taxon>Anguinidae</taxon>
        <taxon>Anguininae</taxon>
        <taxon>Ditylenchus</taxon>
    </lineage>
</organism>
<dbReference type="Pfam" id="PF00620">
    <property type="entry name" value="RhoGAP"/>
    <property type="match status" value="1"/>
</dbReference>
<evidence type="ECO:0000313" key="4">
    <source>
        <dbReference type="Proteomes" id="UP000887574"/>
    </source>
</evidence>
<dbReference type="GO" id="GO:0051256">
    <property type="term" value="P:mitotic spindle midzone assembly"/>
    <property type="evidence" value="ECO:0007669"/>
    <property type="project" value="TreeGrafter"/>
</dbReference>
<dbReference type="AlphaFoldDB" id="A0A915D2E7"/>
<dbReference type="InterPro" id="IPR008936">
    <property type="entry name" value="Rho_GTPase_activation_prot"/>
</dbReference>
<dbReference type="GO" id="GO:0032154">
    <property type="term" value="C:cleavage furrow"/>
    <property type="evidence" value="ECO:0007669"/>
    <property type="project" value="TreeGrafter"/>
</dbReference>
<dbReference type="PANTHER" id="PTHR46199">
    <property type="entry name" value="RAC GTPASE-ACTIVATING PROTEIN 1"/>
    <property type="match status" value="1"/>
</dbReference>
<dbReference type="GO" id="GO:0097149">
    <property type="term" value="C:centralspindlin complex"/>
    <property type="evidence" value="ECO:0007669"/>
    <property type="project" value="TreeGrafter"/>
</dbReference>
<feature type="coiled-coil region" evidence="1">
    <location>
        <begin position="59"/>
        <end position="86"/>
    </location>
</feature>
<dbReference type="GO" id="GO:0051233">
    <property type="term" value="C:spindle midzone"/>
    <property type="evidence" value="ECO:0007669"/>
    <property type="project" value="TreeGrafter"/>
</dbReference>
<dbReference type="SUPFAM" id="SSF48350">
    <property type="entry name" value="GTPase activation domain, GAP"/>
    <property type="match status" value="1"/>
</dbReference>
<name>A0A915D2E7_9BILA</name>
<dbReference type="PANTHER" id="PTHR46199:SF3">
    <property type="entry name" value="RAC GTPASE-ACTIVATING PROTEIN 1"/>
    <property type="match status" value="1"/>
</dbReference>
<dbReference type="GO" id="GO:0005634">
    <property type="term" value="C:nucleus"/>
    <property type="evidence" value="ECO:0007669"/>
    <property type="project" value="TreeGrafter"/>
</dbReference>
<evidence type="ECO:0000313" key="5">
    <source>
        <dbReference type="WBParaSite" id="jg14830"/>
    </source>
</evidence>
<dbReference type="PROSITE" id="PS50238">
    <property type="entry name" value="RHOGAP"/>
    <property type="match status" value="1"/>
</dbReference>
<dbReference type="Gene3D" id="1.10.555.10">
    <property type="entry name" value="Rho GTPase activation protein"/>
    <property type="match status" value="1"/>
</dbReference>